<sequence length="39" mass="4086">GGGPTRDHPGQEGDCLLAGTGYGEPFNLAPGRRYRRSAV</sequence>
<protein>
    <submittedName>
        <fullName evidence="2">Uncharacterized protein</fullName>
    </submittedName>
</protein>
<feature type="compositionally biased region" description="Basic and acidic residues" evidence="1">
    <location>
        <begin position="1"/>
        <end position="11"/>
    </location>
</feature>
<reference evidence="2" key="1">
    <citation type="submission" date="2020-02" db="EMBL/GenBank/DDBJ databases">
        <authorList>
            <person name="Meier V. D."/>
        </authorList>
    </citation>
    <scope>NUCLEOTIDE SEQUENCE</scope>
    <source>
        <strain evidence="2">AVDCRST_MAG88</strain>
    </source>
</reference>
<dbReference type="EMBL" id="CADCWM010000395">
    <property type="protein sequence ID" value="CAA9556391.1"/>
    <property type="molecule type" value="Genomic_DNA"/>
</dbReference>
<feature type="non-terminal residue" evidence="2">
    <location>
        <position position="39"/>
    </location>
</feature>
<organism evidence="2">
    <name type="scientific">uncultured Thermomicrobiales bacterium</name>
    <dbReference type="NCBI Taxonomy" id="1645740"/>
    <lineage>
        <taxon>Bacteria</taxon>
        <taxon>Pseudomonadati</taxon>
        <taxon>Thermomicrobiota</taxon>
        <taxon>Thermomicrobia</taxon>
        <taxon>Thermomicrobiales</taxon>
        <taxon>environmental samples</taxon>
    </lineage>
</organism>
<feature type="region of interest" description="Disordered" evidence="1">
    <location>
        <begin position="1"/>
        <end position="39"/>
    </location>
</feature>
<name>A0A6J4UQY1_9BACT</name>
<proteinExistence type="predicted"/>
<evidence type="ECO:0000256" key="1">
    <source>
        <dbReference type="SAM" id="MobiDB-lite"/>
    </source>
</evidence>
<evidence type="ECO:0000313" key="2">
    <source>
        <dbReference type="EMBL" id="CAA9556391.1"/>
    </source>
</evidence>
<gene>
    <name evidence="2" type="ORF">AVDCRST_MAG88-1145</name>
</gene>
<dbReference type="AlphaFoldDB" id="A0A6J4UQY1"/>
<feature type="non-terminal residue" evidence="2">
    <location>
        <position position="1"/>
    </location>
</feature>
<accession>A0A6J4UQY1</accession>